<feature type="transmembrane region" description="Helical" evidence="8">
    <location>
        <begin position="141"/>
        <end position="164"/>
    </location>
</feature>
<proteinExistence type="inferred from homology"/>
<feature type="transmembrane region" description="Helical" evidence="8">
    <location>
        <begin position="74"/>
        <end position="94"/>
    </location>
</feature>
<organism evidence="9 10">
    <name type="scientific">Emiliania huxleyi (strain CCMP1516)</name>
    <dbReference type="NCBI Taxonomy" id="280463"/>
    <lineage>
        <taxon>Eukaryota</taxon>
        <taxon>Haptista</taxon>
        <taxon>Haptophyta</taxon>
        <taxon>Prymnesiophyceae</taxon>
        <taxon>Isochrysidales</taxon>
        <taxon>Noelaerhabdaceae</taxon>
        <taxon>Emiliania</taxon>
    </lineage>
</organism>
<dbReference type="PANTHER" id="PTHR10332:SF10">
    <property type="entry name" value="EQUILIBRATIVE NUCLEOSIDE TRANSPORTER 4"/>
    <property type="match status" value="1"/>
</dbReference>
<dbReference type="GeneID" id="17267293"/>
<dbReference type="PaxDb" id="2903-EOD21786"/>
<evidence type="ECO:0000256" key="2">
    <source>
        <dbReference type="ARBA" id="ARBA00007965"/>
    </source>
</evidence>
<keyword evidence="3" id="KW-0813">Transport</keyword>
<dbReference type="GO" id="GO:0005337">
    <property type="term" value="F:nucleoside transmembrane transporter activity"/>
    <property type="evidence" value="ECO:0007669"/>
    <property type="project" value="InterPro"/>
</dbReference>
<comment type="subcellular location">
    <subcellularLocation>
        <location evidence="1">Membrane</location>
        <topology evidence="1">Multi-pass membrane protein</topology>
    </subcellularLocation>
</comment>
<name>A0A0D3JE51_EMIH1</name>
<protein>
    <recommendedName>
        <fullName evidence="11">Nucleoside transporter</fullName>
    </recommendedName>
</protein>
<comment type="similarity">
    <text evidence="2">Belongs to the SLC29A/ENT transporter (TC 2.A.57) family.</text>
</comment>
<evidence type="ECO:0000313" key="10">
    <source>
        <dbReference type="Proteomes" id="UP000013827"/>
    </source>
</evidence>
<dbReference type="HOGENOM" id="CLU_922652_0_0_1"/>
<feature type="transmembrane region" description="Helical" evidence="8">
    <location>
        <begin position="106"/>
        <end position="129"/>
    </location>
</feature>
<keyword evidence="4 8" id="KW-0812">Transmembrane</keyword>
<evidence type="ECO:0000256" key="1">
    <source>
        <dbReference type="ARBA" id="ARBA00004141"/>
    </source>
</evidence>
<sequence length="302" mass="31170">MPKGHSTAELAPLAEDSTSSSAPSSASGERPGEHWSVPAFFALGVGSLWAWNAFITPTGFYALLFEGTRWEDTFLPTLTSAFTLVGLVSILALQPLLHLVTARRRVLVSLGAIGVAFGGACLLALWPLLHGSGSAPSPAASAALLLSSAAGASVSQAVLTASLAGYATAFAPQQMALLGWEAALFLCFGVTLFVFPTLTSAIRASEAAPSSLLLFAAGRLLFAPLFVAFRRSEAARAHSDALPALALHLFALSNGWLTTAIFVRAPRAVEERDRPAAGALLVLALNSGLTAGSLLSLGAWTT</sequence>
<feature type="transmembrane region" description="Helical" evidence="8">
    <location>
        <begin position="35"/>
        <end position="54"/>
    </location>
</feature>
<dbReference type="KEGG" id="ehx:EMIHUDRAFT_207875"/>
<keyword evidence="10" id="KW-1185">Reference proteome</keyword>
<dbReference type="Proteomes" id="UP000013827">
    <property type="component" value="Unassembled WGS sequence"/>
</dbReference>
<evidence type="ECO:0000256" key="5">
    <source>
        <dbReference type="ARBA" id="ARBA00022989"/>
    </source>
</evidence>
<evidence type="ECO:0008006" key="11">
    <source>
        <dbReference type="Google" id="ProtNLM"/>
    </source>
</evidence>
<evidence type="ECO:0000256" key="8">
    <source>
        <dbReference type="SAM" id="Phobius"/>
    </source>
</evidence>
<feature type="compositionally biased region" description="Low complexity" evidence="7">
    <location>
        <begin position="17"/>
        <end position="27"/>
    </location>
</feature>
<dbReference type="PANTHER" id="PTHR10332">
    <property type="entry name" value="EQUILIBRATIVE NUCLEOSIDE TRANSPORTER"/>
    <property type="match status" value="1"/>
</dbReference>
<keyword evidence="5 8" id="KW-1133">Transmembrane helix</keyword>
<dbReference type="GO" id="GO:0005886">
    <property type="term" value="C:plasma membrane"/>
    <property type="evidence" value="ECO:0007669"/>
    <property type="project" value="TreeGrafter"/>
</dbReference>
<evidence type="ECO:0000256" key="3">
    <source>
        <dbReference type="ARBA" id="ARBA00022448"/>
    </source>
</evidence>
<dbReference type="InterPro" id="IPR002259">
    <property type="entry name" value="Eqnu_transpt"/>
</dbReference>
<dbReference type="RefSeq" id="XP_005774215.1">
    <property type="nucleotide sequence ID" value="XM_005774158.1"/>
</dbReference>
<reference evidence="10" key="1">
    <citation type="journal article" date="2013" name="Nature">
        <title>Pan genome of the phytoplankton Emiliania underpins its global distribution.</title>
        <authorList>
            <person name="Read B.A."/>
            <person name="Kegel J."/>
            <person name="Klute M.J."/>
            <person name="Kuo A."/>
            <person name="Lefebvre S.C."/>
            <person name="Maumus F."/>
            <person name="Mayer C."/>
            <person name="Miller J."/>
            <person name="Monier A."/>
            <person name="Salamov A."/>
            <person name="Young J."/>
            <person name="Aguilar M."/>
            <person name="Claverie J.M."/>
            <person name="Frickenhaus S."/>
            <person name="Gonzalez K."/>
            <person name="Herman E.K."/>
            <person name="Lin Y.C."/>
            <person name="Napier J."/>
            <person name="Ogata H."/>
            <person name="Sarno A.F."/>
            <person name="Shmutz J."/>
            <person name="Schroeder D."/>
            <person name="de Vargas C."/>
            <person name="Verret F."/>
            <person name="von Dassow P."/>
            <person name="Valentin K."/>
            <person name="Van de Peer Y."/>
            <person name="Wheeler G."/>
            <person name="Dacks J.B."/>
            <person name="Delwiche C.F."/>
            <person name="Dyhrman S.T."/>
            <person name="Glockner G."/>
            <person name="John U."/>
            <person name="Richards T."/>
            <person name="Worden A.Z."/>
            <person name="Zhang X."/>
            <person name="Grigoriev I.V."/>
            <person name="Allen A.E."/>
            <person name="Bidle K."/>
            <person name="Borodovsky M."/>
            <person name="Bowler C."/>
            <person name="Brownlee C."/>
            <person name="Cock J.M."/>
            <person name="Elias M."/>
            <person name="Gladyshev V.N."/>
            <person name="Groth M."/>
            <person name="Guda C."/>
            <person name="Hadaegh A."/>
            <person name="Iglesias-Rodriguez M.D."/>
            <person name="Jenkins J."/>
            <person name="Jones B.M."/>
            <person name="Lawson T."/>
            <person name="Leese F."/>
            <person name="Lindquist E."/>
            <person name="Lobanov A."/>
            <person name="Lomsadze A."/>
            <person name="Malik S.B."/>
            <person name="Marsh M.E."/>
            <person name="Mackinder L."/>
            <person name="Mock T."/>
            <person name="Mueller-Roeber B."/>
            <person name="Pagarete A."/>
            <person name="Parker M."/>
            <person name="Probert I."/>
            <person name="Quesneville H."/>
            <person name="Raines C."/>
            <person name="Rensing S.A."/>
            <person name="Riano-Pachon D.M."/>
            <person name="Richier S."/>
            <person name="Rokitta S."/>
            <person name="Shiraiwa Y."/>
            <person name="Soanes D.M."/>
            <person name="van der Giezen M."/>
            <person name="Wahlund T.M."/>
            <person name="Williams B."/>
            <person name="Wilson W."/>
            <person name="Wolfe G."/>
            <person name="Wurch L.L."/>
        </authorList>
    </citation>
    <scope>NUCLEOTIDE SEQUENCE</scope>
</reference>
<feature type="transmembrane region" description="Helical" evidence="8">
    <location>
        <begin position="241"/>
        <end position="263"/>
    </location>
</feature>
<dbReference type="EnsemblProtists" id="EOD21786">
    <property type="protein sequence ID" value="EOD21786"/>
    <property type="gene ID" value="EMIHUDRAFT_207875"/>
</dbReference>
<evidence type="ECO:0000256" key="4">
    <source>
        <dbReference type="ARBA" id="ARBA00022692"/>
    </source>
</evidence>
<dbReference type="Pfam" id="PF01733">
    <property type="entry name" value="Nucleoside_tran"/>
    <property type="match status" value="1"/>
</dbReference>
<accession>A0A0D3JE51</accession>
<dbReference type="AlphaFoldDB" id="A0A0D3JE51"/>
<feature type="transmembrane region" description="Helical" evidence="8">
    <location>
        <begin position="275"/>
        <end position="300"/>
    </location>
</feature>
<feature type="transmembrane region" description="Helical" evidence="8">
    <location>
        <begin position="207"/>
        <end position="229"/>
    </location>
</feature>
<keyword evidence="6 8" id="KW-0472">Membrane</keyword>
<evidence type="ECO:0000256" key="6">
    <source>
        <dbReference type="ARBA" id="ARBA00023136"/>
    </source>
</evidence>
<reference evidence="9" key="2">
    <citation type="submission" date="2024-10" db="UniProtKB">
        <authorList>
            <consortium name="EnsemblProtists"/>
        </authorList>
    </citation>
    <scope>IDENTIFICATION</scope>
</reference>
<evidence type="ECO:0000256" key="7">
    <source>
        <dbReference type="SAM" id="MobiDB-lite"/>
    </source>
</evidence>
<feature type="region of interest" description="Disordered" evidence="7">
    <location>
        <begin position="1"/>
        <end position="30"/>
    </location>
</feature>
<evidence type="ECO:0000313" key="9">
    <source>
        <dbReference type="EnsemblProtists" id="EOD21786"/>
    </source>
</evidence>
<feature type="transmembrane region" description="Helical" evidence="8">
    <location>
        <begin position="176"/>
        <end position="195"/>
    </location>
</feature>